<dbReference type="EMBL" id="VFOW01000001">
    <property type="protein sequence ID" value="TQL79362.1"/>
    <property type="molecule type" value="Genomic_DNA"/>
</dbReference>
<sequence length="211" mass="22905">MTAKRTRGQSAGISREEILAAAIRLVDRDGLAALSMRRLGAELGVQAMTLYHHVPNKDALLDGVVERVVVEAEPTSFGDGLWRDSLRDYARSLLKALLVHSNAIPLVLSRPATTPANLSIMEECLESLCEQGFTVEQALDIVYSLVRFVVGHAAAEATARAHPTNETRAPVINPEDYPLLSKAADYGGSQARFEFALEAMLRGFAAILPDH</sequence>
<dbReference type="Pfam" id="PF00440">
    <property type="entry name" value="TetR_N"/>
    <property type="match status" value="1"/>
</dbReference>
<dbReference type="GO" id="GO:0045892">
    <property type="term" value="P:negative regulation of DNA-templated transcription"/>
    <property type="evidence" value="ECO:0007669"/>
    <property type="project" value="InterPro"/>
</dbReference>
<proteinExistence type="predicted"/>
<dbReference type="InterPro" id="IPR004111">
    <property type="entry name" value="Repressor_TetR_C"/>
</dbReference>
<reference evidence="7 8" key="1">
    <citation type="submission" date="2019-06" db="EMBL/GenBank/DDBJ databases">
        <title>Sequencing the genomes of 1000 actinobacteria strains.</title>
        <authorList>
            <person name="Klenk H.-P."/>
        </authorList>
    </citation>
    <scope>NUCLEOTIDE SEQUENCE [LARGE SCALE GENOMIC DNA]</scope>
    <source>
        <strain evidence="7 8">DSM 45928</strain>
    </source>
</reference>
<dbReference type="InterPro" id="IPR003012">
    <property type="entry name" value="Tet_transcr_reg_TetR"/>
</dbReference>
<keyword evidence="2" id="KW-0805">Transcription regulation</keyword>
<dbReference type="GO" id="GO:0003700">
    <property type="term" value="F:DNA-binding transcription factor activity"/>
    <property type="evidence" value="ECO:0007669"/>
    <property type="project" value="TreeGrafter"/>
</dbReference>
<dbReference type="AlphaFoldDB" id="A0A543B3I8"/>
<dbReference type="FunCoup" id="A0A543B3I8">
    <property type="interactions" value="3"/>
</dbReference>
<evidence type="ECO:0000313" key="8">
    <source>
        <dbReference type="Proteomes" id="UP000317043"/>
    </source>
</evidence>
<dbReference type="InterPro" id="IPR001647">
    <property type="entry name" value="HTH_TetR"/>
</dbReference>
<dbReference type="InterPro" id="IPR050109">
    <property type="entry name" value="HTH-type_TetR-like_transc_reg"/>
</dbReference>
<feature type="domain" description="HTH tetR-type" evidence="6">
    <location>
        <begin position="12"/>
        <end position="72"/>
    </location>
</feature>
<dbReference type="SUPFAM" id="SSF48498">
    <property type="entry name" value="Tetracyclin repressor-like, C-terminal domain"/>
    <property type="match status" value="1"/>
</dbReference>
<organism evidence="7 8">
    <name type="scientific">Stackebrandtia endophytica</name>
    <dbReference type="NCBI Taxonomy" id="1496996"/>
    <lineage>
        <taxon>Bacteria</taxon>
        <taxon>Bacillati</taxon>
        <taxon>Actinomycetota</taxon>
        <taxon>Actinomycetes</taxon>
        <taxon>Glycomycetales</taxon>
        <taxon>Glycomycetaceae</taxon>
        <taxon>Stackebrandtia</taxon>
    </lineage>
</organism>
<evidence type="ECO:0000256" key="4">
    <source>
        <dbReference type="ARBA" id="ARBA00023163"/>
    </source>
</evidence>
<dbReference type="PROSITE" id="PS50977">
    <property type="entry name" value="HTH_TETR_2"/>
    <property type="match status" value="1"/>
</dbReference>
<dbReference type="SUPFAM" id="SSF46689">
    <property type="entry name" value="Homeodomain-like"/>
    <property type="match status" value="1"/>
</dbReference>
<protein>
    <submittedName>
        <fullName evidence="7">TetR family transcriptional regulator</fullName>
    </submittedName>
</protein>
<keyword evidence="1" id="KW-0678">Repressor</keyword>
<comment type="caution">
    <text evidence="7">The sequence shown here is derived from an EMBL/GenBank/DDBJ whole genome shotgun (WGS) entry which is preliminary data.</text>
</comment>
<keyword evidence="8" id="KW-1185">Reference proteome</keyword>
<dbReference type="PANTHER" id="PTHR30055">
    <property type="entry name" value="HTH-TYPE TRANSCRIPTIONAL REGULATOR RUTR"/>
    <property type="match status" value="1"/>
</dbReference>
<accession>A0A543B3I8</accession>
<dbReference type="PRINTS" id="PR00400">
    <property type="entry name" value="TETREPRESSOR"/>
</dbReference>
<dbReference type="PANTHER" id="PTHR30055:SF151">
    <property type="entry name" value="TRANSCRIPTIONAL REGULATORY PROTEIN"/>
    <property type="match status" value="1"/>
</dbReference>
<evidence type="ECO:0000256" key="2">
    <source>
        <dbReference type="ARBA" id="ARBA00023015"/>
    </source>
</evidence>
<dbReference type="GO" id="GO:0000976">
    <property type="term" value="F:transcription cis-regulatory region binding"/>
    <property type="evidence" value="ECO:0007669"/>
    <property type="project" value="TreeGrafter"/>
</dbReference>
<feature type="DNA-binding region" description="H-T-H motif" evidence="5">
    <location>
        <begin position="35"/>
        <end position="54"/>
    </location>
</feature>
<dbReference type="Proteomes" id="UP000317043">
    <property type="component" value="Unassembled WGS sequence"/>
</dbReference>
<dbReference type="Pfam" id="PF02909">
    <property type="entry name" value="TetR_C_1"/>
    <property type="match status" value="1"/>
</dbReference>
<evidence type="ECO:0000256" key="5">
    <source>
        <dbReference type="PROSITE-ProRule" id="PRU00335"/>
    </source>
</evidence>
<dbReference type="OrthoDB" id="3819648at2"/>
<dbReference type="InterPro" id="IPR036271">
    <property type="entry name" value="Tet_transcr_reg_TetR-rel_C_sf"/>
</dbReference>
<evidence type="ECO:0000256" key="3">
    <source>
        <dbReference type="ARBA" id="ARBA00023125"/>
    </source>
</evidence>
<evidence type="ECO:0000256" key="1">
    <source>
        <dbReference type="ARBA" id="ARBA00022491"/>
    </source>
</evidence>
<dbReference type="GO" id="GO:0046677">
    <property type="term" value="P:response to antibiotic"/>
    <property type="evidence" value="ECO:0007669"/>
    <property type="project" value="InterPro"/>
</dbReference>
<name>A0A543B3I8_9ACTN</name>
<dbReference type="RefSeq" id="WP_142044608.1">
    <property type="nucleotide sequence ID" value="NZ_JBHTGS010000002.1"/>
</dbReference>
<dbReference type="InParanoid" id="A0A543B3I8"/>
<evidence type="ECO:0000259" key="6">
    <source>
        <dbReference type="PROSITE" id="PS50977"/>
    </source>
</evidence>
<keyword evidence="3 5" id="KW-0238">DNA-binding</keyword>
<dbReference type="PRINTS" id="PR00455">
    <property type="entry name" value="HTHTETR"/>
</dbReference>
<keyword evidence="4" id="KW-0804">Transcription</keyword>
<dbReference type="Gene3D" id="1.10.357.10">
    <property type="entry name" value="Tetracycline Repressor, domain 2"/>
    <property type="match status" value="1"/>
</dbReference>
<gene>
    <name evidence="7" type="ORF">FB566_4963</name>
</gene>
<evidence type="ECO:0000313" key="7">
    <source>
        <dbReference type="EMBL" id="TQL79362.1"/>
    </source>
</evidence>
<dbReference type="InterPro" id="IPR009057">
    <property type="entry name" value="Homeodomain-like_sf"/>
</dbReference>